<dbReference type="InterPro" id="IPR011992">
    <property type="entry name" value="EF-hand-dom_pair"/>
</dbReference>
<evidence type="ECO:0000259" key="3">
    <source>
        <dbReference type="PROSITE" id="PS50222"/>
    </source>
</evidence>
<dbReference type="InterPro" id="IPR002048">
    <property type="entry name" value="EF_hand_dom"/>
</dbReference>
<dbReference type="GO" id="GO:0005509">
    <property type="term" value="F:calcium ion binding"/>
    <property type="evidence" value="ECO:0007669"/>
    <property type="project" value="InterPro"/>
</dbReference>
<comment type="caution">
    <text evidence="4">The sequence shown here is derived from an EMBL/GenBank/DDBJ whole genome shotgun (WGS) entry which is preliminary data.</text>
</comment>
<keyword evidence="1" id="KW-0175">Coiled coil</keyword>
<name>A0A5A8CJ43_CAFRO</name>
<proteinExistence type="predicted"/>
<feature type="coiled-coil region" evidence="1">
    <location>
        <begin position="330"/>
        <end position="357"/>
    </location>
</feature>
<organism evidence="4 5">
    <name type="scientific">Cafeteria roenbergensis</name>
    <name type="common">Marine flagellate</name>
    <dbReference type="NCBI Taxonomy" id="33653"/>
    <lineage>
        <taxon>Eukaryota</taxon>
        <taxon>Sar</taxon>
        <taxon>Stramenopiles</taxon>
        <taxon>Bigyra</taxon>
        <taxon>Opalozoa</taxon>
        <taxon>Bicosoecida</taxon>
        <taxon>Cafeteriaceae</taxon>
        <taxon>Cafeteria</taxon>
    </lineage>
</organism>
<dbReference type="AlphaFoldDB" id="A0A5A8CJ43"/>
<feature type="compositionally biased region" description="Basic and acidic residues" evidence="2">
    <location>
        <begin position="444"/>
        <end position="456"/>
    </location>
</feature>
<sequence length="786" mass="85924">MAAGTKLSAAELQRKAEQYASRFDILDDAWTGVLSKLEQRQTLHEAFRGPAERGTHQAGVGTIVNAPECIAAMEATFVHAPAVTSAADMRALFRNLFHVFDVTGAGRVDYREIVCAMEFCSEPWDAQPLALMTRWYRFYEGGLAGLHFQDFVKMMLTLAVNKDEAQAVLKRLSRELIVRVAMEVPIRLGGLKAGSDPHSANARAGDSLLPQVDMYAGIPARRADARFRLRTQEHALAKLRLAVKLGIAERHFDSTSTAKAWRRWQAGCEVVRHERLAMEAASLITGRQISSMEDVAVVAGVVDAEAAAREAAKQQESMAMAGFFEEADFAAQIEEELSAEEERARRMRAQKLDMQRAASLRQRGLSRHAAWLTKLEKDSAQRVRAKVEEVRSAALEAVGEVLPLADDWAEVIEPDFQTAGLCRAGAIGSISFEQLGTSLVEKERPCARAPTEERHATAGSERTAPSARSLVTSSDAAGDARGSPPPASRLQAVIQEHPGAAALAIAMVKVARTQTAGPLRQPLSEWVVETDGVEGVTGFLNTVSAERIHRERMSAVDVLDVACGHLVGGACAAARSLQLESEEAALRASVADRISSLLGREFRRQRARAVALEQARQAVEEQVDPSTGQLVYFNSSTREPLAKKPTMFGKGPVWPRPDWQLRVEPATGVAFYEHRTSPWRSRRQPPRGFPLCFNCQVQLADRRCLGPECNGYLFCWDCWSTHHPAASAEYSAHAVRRLGASALKCDRCAAGTLRGARFIVWAPGYPAICTACKVSGGHADEELVVF</sequence>
<evidence type="ECO:0000313" key="5">
    <source>
        <dbReference type="Proteomes" id="UP000323011"/>
    </source>
</evidence>
<dbReference type="EMBL" id="VLTN01000020">
    <property type="protein sequence ID" value="KAA0152537.1"/>
    <property type="molecule type" value="Genomic_DNA"/>
</dbReference>
<dbReference type="Proteomes" id="UP000323011">
    <property type="component" value="Unassembled WGS sequence"/>
</dbReference>
<evidence type="ECO:0000256" key="1">
    <source>
        <dbReference type="SAM" id="Coils"/>
    </source>
</evidence>
<dbReference type="SUPFAM" id="SSF47473">
    <property type="entry name" value="EF-hand"/>
    <property type="match status" value="1"/>
</dbReference>
<accession>A0A5A8CJ43</accession>
<feature type="domain" description="EF-hand" evidence="3">
    <location>
        <begin position="88"/>
        <end position="123"/>
    </location>
</feature>
<dbReference type="PROSITE" id="PS50222">
    <property type="entry name" value="EF_HAND_2"/>
    <property type="match status" value="1"/>
</dbReference>
<reference evidence="4 5" key="1">
    <citation type="submission" date="2019-07" db="EMBL/GenBank/DDBJ databases">
        <title>Genomes of Cafeteria roenbergensis.</title>
        <authorList>
            <person name="Fischer M.G."/>
            <person name="Hackl T."/>
            <person name="Roman M."/>
        </authorList>
    </citation>
    <scope>NUCLEOTIDE SEQUENCE [LARGE SCALE GENOMIC DNA]</scope>
    <source>
        <strain evidence="4 5">BVI</strain>
    </source>
</reference>
<protein>
    <recommendedName>
        <fullName evidence="3">EF-hand domain-containing protein</fullName>
    </recommendedName>
</protein>
<feature type="region of interest" description="Disordered" evidence="2">
    <location>
        <begin position="444"/>
        <end position="487"/>
    </location>
</feature>
<evidence type="ECO:0000256" key="2">
    <source>
        <dbReference type="SAM" id="MobiDB-lite"/>
    </source>
</evidence>
<gene>
    <name evidence="4" type="ORF">FNF29_03764</name>
</gene>
<evidence type="ECO:0000313" key="4">
    <source>
        <dbReference type="EMBL" id="KAA0152537.1"/>
    </source>
</evidence>
<keyword evidence="5" id="KW-1185">Reference proteome</keyword>